<sequence length="220" mass="25037">MNKYLITAIILILFSCYTFAQEDNKKIDSTNTQTNIDSVKTNLKDKGVVIDSKKIKKKRNINPLAPSKAAFYSAVLPGLGQIYNKRYWKVPIVYAAIGTGIYSYKYNNDLYDRFRVAFKRRKAGFLDDEFYNPNGENGNTNANFSDTVLQNKQEDFQEARDLSLVITIALYILNIVDANVDAHLQQFNVSDDLSVDFKPFLNVDPINNNPNYGMGLTINF</sequence>
<keyword evidence="1" id="KW-0732">Signal</keyword>
<evidence type="ECO:0000259" key="2">
    <source>
        <dbReference type="Pfam" id="PF18935"/>
    </source>
</evidence>
<dbReference type="RefSeq" id="WP_170146770.1">
    <property type="nucleotide sequence ID" value="NZ_RBIQ01000012.1"/>
</dbReference>
<comment type="caution">
    <text evidence="3">The sequence shown here is derived from an EMBL/GenBank/DDBJ whole genome shotgun (WGS) entry which is preliminary data.</text>
</comment>
<keyword evidence="4" id="KW-1185">Reference proteome</keyword>
<feature type="chain" id="PRO_5019867819" description="DUF5683 domain-containing protein" evidence="1">
    <location>
        <begin position="21"/>
        <end position="220"/>
    </location>
</feature>
<dbReference type="EMBL" id="RBIQ01000012">
    <property type="protein sequence ID" value="RKR07129.1"/>
    <property type="molecule type" value="Genomic_DNA"/>
</dbReference>
<dbReference type="InterPro" id="IPR043738">
    <property type="entry name" value="DUF5683"/>
</dbReference>
<dbReference type="AlphaFoldDB" id="A0A495DSJ4"/>
<feature type="domain" description="DUF5683" evidence="2">
    <location>
        <begin position="63"/>
        <end position="220"/>
    </location>
</feature>
<dbReference type="Proteomes" id="UP000269412">
    <property type="component" value="Unassembled WGS sequence"/>
</dbReference>
<proteinExistence type="predicted"/>
<feature type="signal peptide" evidence="1">
    <location>
        <begin position="1"/>
        <end position="20"/>
    </location>
</feature>
<accession>A0A495DSJ4</accession>
<evidence type="ECO:0000313" key="4">
    <source>
        <dbReference type="Proteomes" id="UP000269412"/>
    </source>
</evidence>
<reference evidence="3 4" key="1">
    <citation type="submission" date="2018-10" db="EMBL/GenBank/DDBJ databases">
        <title>Genomic Encyclopedia of Archaeal and Bacterial Type Strains, Phase II (KMG-II): from individual species to whole genera.</title>
        <authorList>
            <person name="Goeker M."/>
        </authorList>
    </citation>
    <scope>NUCLEOTIDE SEQUENCE [LARGE SCALE GENOMIC DNA]</scope>
    <source>
        <strain evidence="3 4">DSM 25230</strain>
    </source>
</reference>
<protein>
    <recommendedName>
        <fullName evidence="2">DUF5683 domain-containing protein</fullName>
    </recommendedName>
</protein>
<gene>
    <name evidence="3" type="ORF">CLV91_3114</name>
</gene>
<dbReference type="PROSITE" id="PS51257">
    <property type="entry name" value="PROKAR_LIPOPROTEIN"/>
    <property type="match status" value="1"/>
</dbReference>
<name>A0A495DSJ4_9FLAO</name>
<organism evidence="3 4">
    <name type="scientific">Maribacter vaceletii</name>
    <dbReference type="NCBI Taxonomy" id="1206816"/>
    <lineage>
        <taxon>Bacteria</taxon>
        <taxon>Pseudomonadati</taxon>
        <taxon>Bacteroidota</taxon>
        <taxon>Flavobacteriia</taxon>
        <taxon>Flavobacteriales</taxon>
        <taxon>Flavobacteriaceae</taxon>
        <taxon>Maribacter</taxon>
    </lineage>
</organism>
<evidence type="ECO:0000313" key="3">
    <source>
        <dbReference type="EMBL" id="RKR07129.1"/>
    </source>
</evidence>
<evidence type="ECO:0000256" key="1">
    <source>
        <dbReference type="SAM" id="SignalP"/>
    </source>
</evidence>
<dbReference type="Pfam" id="PF18935">
    <property type="entry name" value="DUF5683"/>
    <property type="match status" value="1"/>
</dbReference>